<evidence type="ECO:0000256" key="2">
    <source>
        <dbReference type="SAM" id="SignalP"/>
    </source>
</evidence>
<protein>
    <recommendedName>
        <fullName evidence="5">DUF3298 domain-containing protein</fullName>
    </recommendedName>
</protein>
<feature type="signal peptide" evidence="2">
    <location>
        <begin position="1"/>
        <end position="25"/>
    </location>
</feature>
<gene>
    <name evidence="3" type="ORF">FR943_09715</name>
</gene>
<keyword evidence="2" id="KW-0732">Signal</keyword>
<keyword evidence="4" id="KW-1185">Reference proteome</keyword>
<reference evidence="3 4" key="1">
    <citation type="journal article" date="2021" name="Sci. Rep.">
        <title>Phenotypic and genomic hallmarks of a novel, potentially pathogenic rapidly growing Mycobacterium species related to the Mycobacterium fortuitum complex.</title>
        <authorList>
            <person name="Gharbi R."/>
            <person name="Khanna V."/>
            <person name="Frigui W."/>
            <person name="Mhenni B."/>
            <person name="Brosch R."/>
            <person name="Mardassi H."/>
        </authorList>
    </citation>
    <scope>NUCLEOTIDE SEQUENCE [LARGE SCALE GENOMIC DNA]</scope>
    <source>
        <strain evidence="3 4">TNTM28</strain>
    </source>
</reference>
<dbReference type="RefSeq" id="WP_217156309.1">
    <property type="nucleotide sequence ID" value="NZ_VOMB01000013.1"/>
</dbReference>
<evidence type="ECO:0000313" key="3">
    <source>
        <dbReference type="EMBL" id="MBU9764116.1"/>
    </source>
</evidence>
<evidence type="ECO:0000256" key="1">
    <source>
        <dbReference type="SAM" id="MobiDB-lite"/>
    </source>
</evidence>
<feature type="compositionally biased region" description="Low complexity" evidence="1">
    <location>
        <begin position="36"/>
        <end position="51"/>
    </location>
</feature>
<feature type="region of interest" description="Disordered" evidence="1">
    <location>
        <begin position="30"/>
        <end position="51"/>
    </location>
</feature>
<comment type="caution">
    <text evidence="3">The sequence shown here is derived from an EMBL/GenBank/DDBJ whole genome shotgun (WGS) entry which is preliminary data.</text>
</comment>
<dbReference type="Proteomes" id="UP000812982">
    <property type="component" value="Unassembled WGS sequence"/>
</dbReference>
<dbReference type="EMBL" id="VOMB01000013">
    <property type="protein sequence ID" value="MBU9764116.1"/>
    <property type="molecule type" value="Genomic_DNA"/>
</dbReference>
<name>A0ABS6KKL8_9MYCO</name>
<sequence>MNQATGIRRLVSAAFVASMICAATACNSGGSGSSEGAGSPAPTTTTSSTSATAAAEPFTGFIDSVDGTSGTVTYKAELPQLKGGDAAVRDAFNAAMRAGLDEYLKPREDNVPVTVAPGIVDKDDRSEVSHIGTGAVAGVLLLNIFVDHAAHPFNAVSTTVLDAHTGEPIPITELFTDQTSGLTALVDGIKAEIADDEKLANQQAPEPVADQLANWLPDDDGLVVYIPVAHVLGDYYPVTVDWEKLTGVLAPGMRERLTT</sequence>
<organism evidence="3 4">
    <name type="scientific">[Mycobacterium] fortunisiensis</name>
    <dbReference type="NCBI Taxonomy" id="2600579"/>
    <lineage>
        <taxon>Bacteria</taxon>
        <taxon>Bacillati</taxon>
        <taxon>Actinomycetota</taxon>
        <taxon>Actinomycetes</taxon>
        <taxon>Mycobacteriales</taxon>
        <taxon>Mycobacteriaceae</taxon>
        <taxon>Mycolicibacterium</taxon>
    </lineage>
</organism>
<feature type="chain" id="PRO_5046700618" description="DUF3298 domain-containing protein" evidence="2">
    <location>
        <begin position="26"/>
        <end position="259"/>
    </location>
</feature>
<evidence type="ECO:0008006" key="5">
    <source>
        <dbReference type="Google" id="ProtNLM"/>
    </source>
</evidence>
<proteinExistence type="predicted"/>
<accession>A0ABS6KKL8</accession>
<evidence type="ECO:0000313" key="4">
    <source>
        <dbReference type="Proteomes" id="UP000812982"/>
    </source>
</evidence>